<dbReference type="EMBL" id="CP014168">
    <property type="protein sequence ID" value="AOH85383.1"/>
    <property type="molecule type" value="Genomic_DNA"/>
</dbReference>
<keyword evidence="3" id="KW-1185">Reference proteome</keyword>
<dbReference type="STRING" id="1560345.AWL63_16970"/>
<dbReference type="Proteomes" id="UP000094256">
    <property type="component" value="Chromosome"/>
</dbReference>
<dbReference type="GO" id="GO:0016887">
    <property type="term" value="F:ATP hydrolysis activity"/>
    <property type="evidence" value="ECO:0007669"/>
    <property type="project" value="InterPro"/>
</dbReference>
<feature type="domain" description="AAA+ ATPase" evidence="1">
    <location>
        <begin position="42"/>
        <end position="216"/>
    </location>
</feature>
<dbReference type="PANTHER" id="PTHR35894">
    <property type="entry name" value="GENERAL SECRETION PATHWAY PROTEIN A-RELATED"/>
    <property type="match status" value="1"/>
</dbReference>
<name>A0A1B3ZD90_9SPHN</name>
<dbReference type="InterPro" id="IPR049945">
    <property type="entry name" value="AAA_22"/>
</dbReference>
<sequence>MYDDHYGLNGRPFQLTPDPRFWFDTATHRKAMAYLGYGLSQGEGFIVITGDVGAGKTTLVGHLMATIDRDRLQAIKIVSTQIEADDLLRMVGNGLDLHTDGMTKAQLLTAIERGLHATARSGRRTLLIVDEAQALPVSALEELRMLSNFQAGGHALLQIFLLGQPEFRERLHGSDRLEQLRQRVIATHHLEPMEREEVAPYMKHRLGVVGWTGRPHFTDDAFAALYAGSDGVPRRLNQLAGRVLLFGAIEQLDTVDAEVVNTVLADISSDAPEKSEPLPIVKAAEPTTAPRPIRHLPSEDAEPDAELLARIASLESRVEEPAAPDQSLMQAIASIESRLENVSAGPRVDRGILARLTSLEARVETAPKVDPALAERLALVEGRTDQIAVAVSDVDQTVRDELAALGAAVEQTAARLPEIDAAGSERLAALEARIDQLAAREPEADPAIAALEARLDEVASRGPQSDPAVADHLESLEAAMEQLAARPTDLNPALLARLDALETRIDEALVASTAGDPASRARIASLEARIEEQDAALRRVLTLLVDWVEGDGSHDTTALRRDLR</sequence>
<evidence type="ECO:0000313" key="3">
    <source>
        <dbReference type="Proteomes" id="UP000094256"/>
    </source>
</evidence>
<dbReference type="NCBIfam" id="TIGR03015">
    <property type="entry name" value="pepcterm_ATPase"/>
    <property type="match status" value="1"/>
</dbReference>
<dbReference type="KEGG" id="span:AWL63_16970"/>
<dbReference type="RefSeq" id="WP_240502056.1">
    <property type="nucleotide sequence ID" value="NZ_CP014168.1"/>
</dbReference>
<evidence type="ECO:0000313" key="2">
    <source>
        <dbReference type="EMBL" id="AOH85383.1"/>
    </source>
</evidence>
<dbReference type="PANTHER" id="PTHR35894:SF1">
    <property type="entry name" value="PHOSPHORIBULOKINASE _ URIDINE KINASE FAMILY"/>
    <property type="match status" value="1"/>
</dbReference>
<dbReference type="SMART" id="SM00382">
    <property type="entry name" value="AAA"/>
    <property type="match status" value="1"/>
</dbReference>
<dbReference type="SUPFAM" id="SSF52540">
    <property type="entry name" value="P-loop containing nucleoside triphosphate hydrolases"/>
    <property type="match status" value="1"/>
</dbReference>
<gene>
    <name evidence="2" type="ORF">AWL63_16970</name>
</gene>
<accession>A0A1B3ZD90</accession>
<dbReference type="InterPro" id="IPR027417">
    <property type="entry name" value="P-loop_NTPase"/>
</dbReference>
<dbReference type="InterPro" id="IPR017466">
    <property type="entry name" value="XrtA-assoc_ATPase-like"/>
</dbReference>
<dbReference type="Pfam" id="PF13401">
    <property type="entry name" value="AAA_22"/>
    <property type="match status" value="1"/>
</dbReference>
<dbReference type="InterPro" id="IPR052026">
    <property type="entry name" value="ExeA_AAA_ATPase_DNA-bind"/>
</dbReference>
<organism evidence="2 3">
    <name type="scientific">Sphingomonas panacis</name>
    <dbReference type="NCBI Taxonomy" id="1560345"/>
    <lineage>
        <taxon>Bacteria</taxon>
        <taxon>Pseudomonadati</taxon>
        <taxon>Pseudomonadota</taxon>
        <taxon>Alphaproteobacteria</taxon>
        <taxon>Sphingomonadales</taxon>
        <taxon>Sphingomonadaceae</taxon>
        <taxon>Sphingomonas</taxon>
    </lineage>
</organism>
<dbReference type="Gene3D" id="3.40.50.300">
    <property type="entry name" value="P-loop containing nucleotide triphosphate hydrolases"/>
    <property type="match status" value="1"/>
</dbReference>
<evidence type="ECO:0000259" key="1">
    <source>
        <dbReference type="SMART" id="SM00382"/>
    </source>
</evidence>
<dbReference type="AlphaFoldDB" id="A0A1B3ZD90"/>
<reference evidence="2 3" key="1">
    <citation type="submission" date="2016-01" db="EMBL/GenBank/DDBJ databases">
        <title>Complete genome and mega plasmid sequence of Sphingomonas panacis DCY99 elicits systemic resistance in rice to Xanthomonas oryzae.</title>
        <authorList>
            <person name="Kim Y.J."/>
            <person name="Yang D.C."/>
            <person name="Sing P."/>
        </authorList>
    </citation>
    <scope>NUCLEOTIDE SEQUENCE [LARGE SCALE GENOMIC DNA]</scope>
    <source>
        <strain evidence="2 3">DCY99</strain>
    </source>
</reference>
<proteinExistence type="predicted"/>
<dbReference type="InterPro" id="IPR003593">
    <property type="entry name" value="AAA+_ATPase"/>
</dbReference>
<protein>
    <recommendedName>
        <fullName evidence="1">AAA+ ATPase domain-containing protein</fullName>
    </recommendedName>
</protein>